<organism evidence="2 3">
    <name type="scientific">Brevibacillus formosus</name>
    <dbReference type="NCBI Taxonomy" id="54913"/>
    <lineage>
        <taxon>Bacteria</taxon>
        <taxon>Bacillati</taxon>
        <taxon>Bacillota</taxon>
        <taxon>Bacilli</taxon>
        <taxon>Bacillales</taxon>
        <taxon>Paenibacillaceae</taxon>
        <taxon>Brevibacillus</taxon>
    </lineage>
</organism>
<feature type="region of interest" description="Disordered" evidence="1">
    <location>
        <begin position="95"/>
        <end position="115"/>
    </location>
</feature>
<dbReference type="RefSeq" id="WP_088907990.1">
    <property type="nucleotide sequence ID" value="NZ_CP018145.1"/>
</dbReference>
<dbReference type="KEGG" id="bfm:BP422_12010"/>
<reference evidence="2 3" key="1">
    <citation type="submission" date="2016-11" db="EMBL/GenBank/DDBJ databases">
        <authorList>
            <person name="Jaros S."/>
            <person name="Januszkiewicz K."/>
            <person name="Wedrychowicz H."/>
        </authorList>
    </citation>
    <scope>NUCLEOTIDE SEQUENCE [LARGE SCALE GENOMIC DNA]</scope>
    <source>
        <strain evidence="2 3">NF2</strain>
    </source>
</reference>
<sequence>MVAKVIQDFRERHQNMKLYRIGDTYSLDDAERVEYLVSQGFLKVSEENDVPEQKELTFEEFAALAAPEQKKVLDALKIEGDDSNAEKREALYKAYLENNPNENDGNVKADGNIDA</sequence>
<evidence type="ECO:0000313" key="2">
    <source>
        <dbReference type="EMBL" id="ASJ54208.1"/>
    </source>
</evidence>
<protein>
    <submittedName>
        <fullName evidence="2">Uncharacterized protein</fullName>
    </submittedName>
</protein>
<dbReference type="EMBL" id="CP018145">
    <property type="protein sequence ID" value="ASJ54208.1"/>
    <property type="molecule type" value="Genomic_DNA"/>
</dbReference>
<proteinExistence type="predicted"/>
<name>A0A220MGQ5_9BACL</name>
<dbReference type="AlphaFoldDB" id="A0A220MGQ5"/>
<dbReference type="Proteomes" id="UP000197781">
    <property type="component" value="Chromosome"/>
</dbReference>
<evidence type="ECO:0000256" key="1">
    <source>
        <dbReference type="SAM" id="MobiDB-lite"/>
    </source>
</evidence>
<evidence type="ECO:0000313" key="3">
    <source>
        <dbReference type="Proteomes" id="UP000197781"/>
    </source>
</evidence>
<accession>A0A220MGQ5</accession>
<gene>
    <name evidence="2" type="ORF">BP422_12010</name>
</gene>